<dbReference type="AlphaFoldDB" id="A0A8T0UZL1"/>
<organism evidence="1 2">
    <name type="scientific">Panicum virgatum</name>
    <name type="common">Blackwell switchgrass</name>
    <dbReference type="NCBI Taxonomy" id="38727"/>
    <lineage>
        <taxon>Eukaryota</taxon>
        <taxon>Viridiplantae</taxon>
        <taxon>Streptophyta</taxon>
        <taxon>Embryophyta</taxon>
        <taxon>Tracheophyta</taxon>
        <taxon>Spermatophyta</taxon>
        <taxon>Magnoliopsida</taxon>
        <taxon>Liliopsida</taxon>
        <taxon>Poales</taxon>
        <taxon>Poaceae</taxon>
        <taxon>PACMAD clade</taxon>
        <taxon>Panicoideae</taxon>
        <taxon>Panicodae</taxon>
        <taxon>Paniceae</taxon>
        <taxon>Panicinae</taxon>
        <taxon>Panicum</taxon>
        <taxon>Panicum sect. Hiantes</taxon>
    </lineage>
</organism>
<evidence type="ECO:0000313" key="1">
    <source>
        <dbReference type="EMBL" id="KAG2628230.1"/>
    </source>
</evidence>
<keyword evidence="2" id="KW-1185">Reference proteome</keyword>
<accession>A0A8T0UZL1</accession>
<comment type="caution">
    <text evidence="1">The sequence shown here is derived from an EMBL/GenBank/DDBJ whole genome shotgun (WGS) entry which is preliminary data.</text>
</comment>
<dbReference type="EMBL" id="CM029041">
    <property type="protein sequence ID" value="KAG2628230.1"/>
    <property type="molecule type" value="Genomic_DNA"/>
</dbReference>
<reference evidence="1" key="1">
    <citation type="submission" date="2020-05" db="EMBL/GenBank/DDBJ databases">
        <title>WGS assembly of Panicum virgatum.</title>
        <authorList>
            <person name="Lovell J.T."/>
            <person name="Jenkins J."/>
            <person name="Shu S."/>
            <person name="Juenger T.E."/>
            <person name="Schmutz J."/>
        </authorList>
    </citation>
    <scope>NUCLEOTIDE SEQUENCE</scope>
    <source>
        <strain evidence="1">AP13</strain>
    </source>
</reference>
<gene>
    <name evidence="1" type="ORF">PVAP13_3KG391800</name>
</gene>
<name>A0A8T0UZL1_PANVG</name>
<sequence>MRFHQCAHLQRGDPAGGICMWYAEAWIRSRSGNLRGGNRKSEVERRVAPPMPACVALLLELMDIGTSVVGVLHLPHFQRRQEKAHKVSQLGAFPSLKLSSMCSMIFWISLFG</sequence>
<proteinExistence type="predicted"/>
<evidence type="ECO:0000313" key="2">
    <source>
        <dbReference type="Proteomes" id="UP000823388"/>
    </source>
</evidence>
<protein>
    <submittedName>
        <fullName evidence="1">Uncharacterized protein</fullName>
    </submittedName>
</protein>
<dbReference type="Proteomes" id="UP000823388">
    <property type="component" value="Chromosome 3K"/>
</dbReference>